<feature type="compositionally biased region" description="Basic and acidic residues" evidence="2">
    <location>
        <begin position="1095"/>
        <end position="1110"/>
    </location>
</feature>
<name>A0ABM3C5F6_DROKI</name>
<feature type="compositionally biased region" description="Polar residues" evidence="2">
    <location>
        <begin position="890"/>
        <end position="909"/>
    </location>
</feature>
<feature type="compositionally biased region" description="Polar residues" evidence="2">
    <location>
        <begin position="415"/>
        <end position="431"/>
    </location>
</feature>
<feature type="compositionally biased region" description="Basic and acidic residues" evidence="2">
    <location>
        <begin position="1046"/>
        <end position="1057"/>
    </location>
</feature>
<feature type="compositionally biased region" description="Basic and acidic residues" evidence="2">
    <location>
        <begin position="966"/>
        <end position="979"/>
    </location>
</feature>
<feature type="compositionally biased region" description="Basic and acidic residues" evidence="2">
    <location>
        <begin position="167"/>
        <end position="203"/>
    </location>
</feature>
<protein>
    <submittedName>
        <fullName evidence="4">Serine/arginine repetitive matrix protein 1 isoform X1</fullName>
    </submittedName>
</protein>
<feature type="region of interest" description="Disordered" evidence="2">
    <location>
        <begin position="133"/>
        <end position="338"/>
    </location>
</feature>
<dbReference type="GeneID" id="121502201"/>
<reference evidence="4" key="1">
    <citation type="submission" date="2025-08" db="UniProtKB">
        <authorList>
            <consortium name="RefSeq"/>
        </authorList>
    </citation>
    <scope>IDENTIFICATION</scope>
    <source>
        <strain evidence="4">14028-0561.14</strain>
        <tissue evidence="4">Whole fly</tissue>
    </source>
</reference>
<proteinExistence type="predicted"/>
<feature type="compositionally biased region" description="Basic and acidic residues" evidence="2">
    <location>
        <begin position="707"/>
        <end position="724"/>
    </location>
</feature>
<feature type="compositionally biased region" description="Polar residues" evidence="2">
    <location>
        <begin position="982"/>
        <end position="992"/>
    </location>
</feature>
<feature type="compositionally biased region" description="Polar residues" evidence="2">
    <location>
        <begin position="1070"/>
        <end position="1086"/>
    </location>
</feature>
<feature type="compositionally biased region" description="Polar residues" evidence="2">
    <location>
        <begin position="926"/>
        <end position="950"/>
    </location>
</feature>
<feature type="compositionally biased region" description="Pro residues" evidence="2">
    <location>
        <begin position="653"/>
        <end position="681"/>
    </location>
</feature>
<accession>A0ABM3C5F6</accession>
<feature type="compositionally biased region" description="Basic and acidic residues" evidence="2">
    <location>
        <begin position="460"/>
        <end position="491"/>
    </location>
</feature>
<feature type="region of interest" description="Disordered" evidence="2">
    <location>
        <begin position="1193"/>
        <end position="1220"/>
    </location>
</feature>
<feature type="coiled-coil region" evidence="1">
    <location>
        <begin position="61"/>
        <end position="88"/>
    </location>
</feature>
<feature type="region of interest" description="Disordered" evidence="2">
    <location>
        <begin position="966"/>
        <end position="1116"/>
    </location>
</feature>
<feature type="compositionally biased region" description="Basic and acidic residues" evidence="2">
    <location>
        <begin position="312"/>
        <end position="338"/>
    </location>
</feature>
<feature type="compositionally biased region" description="Polar residues" evidence="2">
    <location>
        <begin position="819"/>
        <end position="866"/>
    </location>
</feature>
<evidence type="ECO:0000313" key="4">
    <source>
        <dbReference type="RefSeq" id="XP_041631141.1"/>
    </source>
</evidence>
<evidence type="ECO:0000256" key="2">
    <source>
        <dbReference type="SAM" id="MobiDB-lite"/>
    </source>
</evidence>
<dbReference type="Proteomes" id="UP001652661">
    <property type="component" value="Chromosome 3L"/>
</dbReference>
<feature type="compositionally biased region" description="Polar residues" evidence="2">
    <location>
        <begin position="1193"/>
        <end position="1209"/>
    </location>
</feature>
<feature type="region of interest" description="Disordered" evidence="2">
    <location>
        <begin position="637"/>
        <end position="951"/>
    </location>
</feature>
<evidence type="ECO:0000256" key="1">
    <source>
        <dbReference type="SAM" id="Coils"/>
    </source>
</evidence>
<sequence>MESKNRPILGGSIVLERQERFSIQTSERIYLQGRRVYRNPSVIAARTTSSSDEIEKIHRTRERVESLNHQINHEIDRLKEVNNSFKKRKEERRMTWAERFKANRPIVRQQGGGGRCACPGKVCRAHCRTVEIRPSSKDGFPKPASQEVKRIDVTPIKPPPKGVSLKEFPKEIKSKELYQRKLPPKELPPRKLPPKELPPKELPPRQLPLKELPPKKPQPRQLPAKELIGRKPMPRVFVSKGLPLKELNPRKPPIKVILPKDLPPKRIAPKGLPPKELTPQKPLPKRIPLKDLPSKEPPLKPGKPPANSSIQKELKPGKPPPKDLKTENPKPKEEPRQSELRCKELTARLSGGCCNCCCHYPTSYGAPDCCYNIAFNRGIEHGIPYCTARRRVTDLNTQEICGNRCVSVSPDRRTVGQQRSSKLTVSPSSFLESPREKRKSPIRSGKILTNENNRQKNKMRNQEKLPKVESQEKKSRDQGSLRIVESRENIKQGKVPSPEIPWKNEFQYPENLKQETEVVPPKSQSRKEDERMYQEYLRLYYQENSKEDLREGVKPIPTYTKLRKENVKPTDRRECPENQINSWEGQRVSVCRDSQKVKTPILDQCNHERRGYHDPGCSIEMFPAPFTYESCFDEWGSTPLDSNTTDPVSDSPSPSPSPTPTPTPTPTPSPTPTPAPTPPPTNCKETRFHYPSGSGATGADIQYTNCPDKDRKGLRQERIKERVVAPKVSKNQGLRQERSKITKEIVEDSKHQGLRQERAKSTKETVVAKNIYQDPSSLPRDLETDSVSYASLPVKHQIVSPPTRQANTTTETQRRPERSSLTYPTRSSQNSNQVFNGRHSNLSSKAESSRKPQSPSTDSHRQSNPHPFSHVEGLSRNQESPTVDTHRQSKPSSFSLVEGLSRNQASPTTHSHRRSNPSPISFGGESPTSVSTETIANNSHYQTKDLQVSNEDQKFDMNLLESRLKKELKNSTENKELKDASSMLSGGTSTQESFRKPLSKGFKNSQDFEINDEENTEKTFHRKREVSSFRQFLSEARNQDQDDENEFSKFLKRKNEYSEVQNQDQEDANEYSSFLNRKTHYSQAQNQDEEEEEDTKFLNRKKDYSNRSDDIQSGCECDGYETARSMASSKHHHLLSAMSSSRNKSYATVCDKRTRTVTFKDEDGVLNKRSHVEEQCRNHIDWEQALKYRQPDSILSNDNYTPRSSSSAEHTCLESSWEEEEEDAYDSCLETLSPRDEEKPSFNACPCMYETYRQLAALCQSKSPYYR</sequence>
<keyword evidence="1" id="KW-0175">Coiled coil</keyword>
<feature type="compositionally biased region" description="Basic and acidic residues" evidence="2">
    <location>
        <begin position="288"/>
        <end position="298"/>
    </location>
</feature>
<dbReference type="RefSeq" id="XP_041631141.1">
    <property type="nucleotide sequence ID" value="XM_041775207.2"/>
</dbReference>
<gene>
    <name evidence="4" type="primary">LOC121502201</name>
</gene>
<keyword evidence="3" id="KW-1185">Reference proteome</keyword>
<feature type="compositionally biased region" description="Polar residues" evidence="2">
    <location>
        <begin position="800"/>
        <end position="811"/>
    </location>
</feature>
<feature type="region of interest" description="Disordered" evidence="2">
    <location>
        <begin position="412"/>
        <end position="502"/>
    </location>
</feature>
<evidence type="ECO:0000313" key="3">
    <source>
        <dbReference type="Proteomes" id="UP001652661"/>
    </source>
</evidence>
<organism evidence="3 4">
    <name type="scientific">Drosophila kikkawai</name>
    <name type="common">Fruit fly</name>
    <dbReference type="NCBI Taxonomy" id="30033"/>
    <lineage>
        <taxon>Eukaryota</taxon>
        <taxon>Metazoa</taxon>
        <taxon>Ecdysozoa</taxon>
        <taxon>Arthropoda</taxon>
        <taxon>Hexapoda</taxon>
        <taxon>Insecta</taxon>
        <taxon>Pterygota</taxon>
        <taxon>Neoptera</taxon>
        <taxon>Endopterygota</taxon>
        <taxon>Diptera</taxon>
        <taxon>Brachycera</taxon>
        <taxon>Muscomorpha</taxon>
        <taxon>Ephydroidea</taxon>
        <taxon>Drosophilidae</taxon>
        <taxon>Drosophila</taxon>
        <taxon>Sophophora</taxon>
    </lineage>
</organism>
<feature type="compositionally biased region" description="Basic and acidic residues" evidence="2">
    <location>
        <begin position="735"/>
        <end position="763"/>
    </location>
</feature>